<organism evidence="1 2">
    <name type="scientific">Cetraspora pellucida</name>
    <dbReference type="NCBI Taxonomy" id="1433469"/>
    <lineage>
        <taxon>Eukaryota</taxon>
        <taxon>Fungi</taxon>
        <taxon>Fungi incertae sedis</taxon>
        <taxon>Mucoromycota</taxon>
        <taxon>Glomeromycotina</taxon>
        <taxon>Glomeromycetes</taxon>
        <taxon>Diversisporales</taxon>
        <taxon>Gigasporaceae</taxon>
        <taxon>Cetraspora</taxon>
    </lineage>
</organism>
<name>A0ACA9LB99_9GLOM</name>
<evidence type="ECO:0000313" key="1">
    <source>
        <dbReference type="EMBL" id="CAG8520014.1"/>
    </source>
</evidence>
<dbReference type="EMBL" id="CAJVPW010003167">
    <property type="protein sequence ID" value="CAG8520014.1"/>
    <property type="molecule type" value="Genomic_DNA"/>
</dbReference>
<comment type="caution">
    <text evidence="1">The sequence shown here is derived from an EMBL/GenBank/DDBJ whole genome shotgun (WGS) entry which is preliminary data.</text>
</comment>
<gene>
    <name evidence="1" type="ORF">SPELUC_LOCUS3888</name>
</gene>
<accession>A0ACA9LB99</accession>
<feature type="non-terminal residue" evidence="1">
    <location>
        <position position="1"/>
    </location>
</feature>
<proteinExistence type="predicted"/>
<protein>
    <submittedName>
        <fullName evidence="1">18225_t:CDS:1</fullName>
    </submittedName>
</protein>
<reference evidence="1" key="1">
    <citation type="submission" date="2021-06" db="EMBL/GenBank/DDBJ databases">
        <authorList>
            <person name="Kallberg Y."/>
            <person name="Tangrot J."/>
            <person name="Rosling A."/>
        </authorList>
    </citation>
    <scope>NUCLEOTIDE SEQUENCE</scope>
    <source>
        <strain evidence="1">28 12/20/2015</strain>
    </source>
</reference>
<keyword evidence="2" id="KW-1185">Reference proteome</keyword>
<dbReference type="Proteomes" id="UP000789366">
    <property type="component" value="Unassembled WGS sequence"/>
</dbReference>
<evidence type="ECO:0000313" key="2">
    <source>
        <dbReference type="Proteomes" id="UP000789366"/>
    </source>
</evidence>
<sequence>KKRLIDALEFLVHVFTQIKPKIQKVHMFFKIDIKDYEKYGHEHWKTAMDYNHAFRGRWDKLKFTNQCLEAPLYALAAILLQVKNSSYFTPQELDDAKDILDKVNSRKEEGENSEKGMSSNSTTDIKLECDLNNAMALIRTYGKEISLSIKAFIQNSINKNLINKANKLLVKAEPEAISGGVVGSAALLNTGINLALCHKKALSAYDKEKYQEFIDILSEEYDENKRLLNFHDKVGIAGIDIINTLKMHGFRSDGIAYLLVILGEILGSGKIDIEDFVLSEERTRLALEYLQDFLEMPLFSRLEEVRNIAKINIAILNIIEYDDDAYKEAKQTVEEVRRSVKENYQFIIKSKLRLEVLEDFLWVINGEDPSDLSDTSLLSRCNEDRSGIG</sequence>